<name>A0ABW5XHS5_9MICO</name>
<keyword evidence="8" id="KW-1185">Reference proteome</keyword>
<evidence type="ECO:0000313" key="7">
    <source>
        <dbReference type="EMBL" id="MFD2840624.1"/>
    </source>
</evidence>
<evidence type="ECO:0000259" key="6">
    <source>
        <dbReference type="Pfam" id="PF00155"/>
    </source>
</evidence>
<dbReference type="Gene3D" id="3.40.640.10">
    <property type="entry name" value="Type I PLP-dependent aspartate aminotransferase-like (Major domain)"/>
    <property type="match status" value="1"/>
</dbReference>
<evidence type="ECO:0000256" key="4">
    <source>
        <dbReference type="ARBA" id="ARBA00022898"/>
    </source>
</evidence>
<dbReference type="CDD" id="cd00609">
    <property type="entry name" value="AAT_like"/>
    <property type="match status" value="1"/>
</dbReference>
<dbReference type="PANTHER" id="PTHR42790:SF19">
    <property type="entry name" value="KYNURENINE_ALPHA-AMINOADIPATE AMINOTRANSFERASE, MITOCHONDRIAL"/>
    <property type="match status" value="1"/>
</dbReference>
<dbReference type="EMBL" id="JBHUOP010000003">
    <property type="protein sequence ID" value="MFD2840624.1"/>
    <property type="molecule type" value="Genomic_DNA"/>
</dbReference>
<dbReference type="InterPro" id="IPR015421">
    <property type="entry name" value="PyrdxlP-dep_Trfase_major"/>
</dbReference>
<evidence type="ECO:0000256" key="3">
    <source>
        <dbReference type="ARBA" id="ARBA00022679"/>
    </source>
</evidence>
<protein>
    <submittedName>
        <fullName evidence="7">PLP-dependent aminotransferase family protein</fullName>
    </submittedName>
</protein>
<evidence type="ECO:0000256" key="2">
    <source>
        <dbReference type="ARBA" id="ARBA00022576"/>
    </source>
</evidence>
<dbReference type="InterPro" id="IPR004839">
    <property type="entry name" value="Aminotransferase_I/II_large"/>
</dbReference>
<dbReference type="InterPro" id="IPR015422">
    <property type="entry name" value="PyrdxlP-dep_Trfase_small"/>
</dbReference>
<comment type="cofactor">
    <cofactor evidence="1">
        <name>pyridoxal 5'-phosphate</name>
        <dbReference type="ChEBI" id="CHEBI:597326"/>
    </cofactor>
</comment>
<dbReference type="GO" id="GO:0008483">
    <property type="term" value="F:transaminase activity"/>
    <property type="evidence" value="ECO:0007669"/>
    <property type="project" value="UniProtKB-KW"/>
</dbReference>
<keyword evidence="4" id="KW-0663">Pyridoxal phosphate</keyword>
<organism evidence="7 8">
    <name type="scientific">Populibacterium corticicola</name>
    <dbReference type="NCBI Taxonomy" id="1812826"/>
    <lineage>
        <taxon>Bacteria</taxon>
        <taxon>Bacillati</taxon>
        <taxon>Actinomycetota</taxon>
        <taxon>Actinomycetes</taxon>
        <taxon>Micrococcales</taxon>
        <taxon>Jonesiaceae</taxon>
        <taxon>Populibacterium</taxon>
    </lineage>
</organism>
<keyword evidence="3" id="KW-0808">Transferase</keyword>
<dbReference type="Pfam" id="PF00155">
    <property type="entry name" value="Aminotran_1_2"/>
    <property type="match status" value="1"/>
</dbReference>
<dbReference type="SUPFAM" id="SSF53383">
    <property type="entry name" value="PLP-dependent transferases"/>
    <property type="match status" value="1"/>
</dbReference>
<sequence>MHRIARKPWQTGMVTSNTPPAQGTRLDPWFGAYAQRAHNMRASEVRALFAVASRPEVVSLAGGMPNLADLPLDDIAELTAKVIATEGMTALQYGSGQGRPLLREKIVDVMRLEAIDAHPDDIVVTTGSQQALDLVTRIFIDPGDVIIAEAPSYVGALSVFRSYEAEVEHVHMDAAGLVPSELEESIVRLKEQGKRVKFLYTIPNFHNPAGVTLSLERRHQVVDICKRHGVVVIEDNPYGLLGFDGEPLPAMRSFEEEGVVYLGSFSKTFAPGYRVGWVVAPHAVREKLVLAQESAILCPSHASQMAIEAYLSNHDWKRQIEEFRSMYKSRRDAMIAALSEFLPDATWNVPEGGFYVWVKLPPGLDSKTMLPRAVTGRVAYTPGTAFFYDGTGADHLRLSFCYPDEATIREGVRRLAAVISAERESVEIFGTTPQLDDVTDVDVPGPDIA</sequence>
<proteinExistence type="predicted"/>
<feature type="region of interest" description="Disordered" evidence="5">
    <location>
        <begin position="1"/>
        <end position="22"/>
    </location>
</feature>
<keyword evidence="2 7" id="KW-0032">Aminotransferase</keyword>
<dbReference type="Gene3D" id="3.90.1150.10">
    <property type="entry name" value="Aspartate Aminotransferase, domain 1"/>
    <property type="match status" value="1"/>
</dbReference>
<evidence type="ECO:0000313" key="8">
    <source>
        <dbReference type="Proteomes" id="UP001597391"/>
    </source>
</evidence>
<gene>
    <name evidence="7" type="ORF">ACFSYH_08585</name>
</gene>
<feature type="domain" description="Aminotransferase class I/classII large" evidence="6">
    <location>
        <begin position="60"/>
        <end position="415"/>
    </location>
</feature>
<dbReference type="PANTHER" id="PTHR42790">
    <property type="entry name" value="AMINOTRANSFERASE"/>
    <property type="match status" value="1"/>
</dbReference>
<evidence type="ECO:0000256" key="5">
    <source>
        <dbReference type="SAM" id="MobiDB-lite"/>
    </source>
</evidence>
<accession>A0ABW5XHS5</accession>
<feature type="compositionally biased region" description="Polar residues" evidence="5">
    <location>
        <begin position="12"/>
        <end position="21"/>
    </location>
</feature>
<dbReference type="InterPro" id="IPR015424">
    <property type="entry name" value="PyrdxlP-dep_Trfase"/>
</dbReference>
<reference evidence="8" key="1">
    <citation type="journal article" date="2019" name="Int. J. Syst. Evol. Microbiol.">
        <title>The Global Catalogue of Microorganisms (GCM) 10K type strain sequencing project: providing services to taxonomists for standard genome sequencing and annotation.</title>
        <authorList>
            <consortium name="The Broad Institute Genomics Platform"/>
            <consortium name="The Broad Institute Genome Sequencing Center for Infectious Disease"/>
            <person name="Wu L."/>
            <person name="Ma J."/>
        </authorList>
    </citation>
    <scope>NUCLEOTIDE SEQUENCE [LARGE SCALE GENOMIC DNA]</scope>
    <source>
        <strain evidence="8">KCTC 33576</strain>
    </source>
</reference>
<evidence type="ECO:0000256" key="1">
    <source>
        <dbReference type="ARBA" id="ARBA00001933"/>
    </source>
</evidence>
<comment type="caution">
    <text evidence="7">The sequence shown here is derived from an EMBL/GenBank/DDBJ whole genome shotgun (WGS) entry which is preliminary data.</text>
</comment>
<dbReference type="Proteomes" id="UP001597391">
    <property type="component" value="Unassembled WGS sequence"/>
</dbReference>
<dbReference type="InterPro" id="IPR050859">
    <property type="entry name" value="Class-I_PLP-dep_aminotransf"/>
</dbReference>